<sequence>MARADSAWSALFSGASAAWILLPNIAPRLIVIATIEVASAILMEAALSFLGLGVQPLRPRWGLMISEAKSHMFFSFRLIAIPGTAPAILVFAINLAGDGLRDMITPERS</sequence>
<dbReference type="Proteomes" id="UP001595539">
    <property type="component" value="Unassembled WGS sequence"/>
</dbReference>
<name>A0ABV7U747_9RHOB</name>
<feature type="transmembrane region" description="Helical" evidence="8">
    <location>
        <begin position="74"/>
        <end position="96"/>
    </location>
</feature>
<dbReference type="Pfam" id="PF00528">
    <property type="entry name" value="BPD_transp_1"/>
    <property type="match status" value="1"/>
</dbReference>
<keyword evidence="2" id="KW-0813">Transport</keyword>
<evidence type="ECO:0000256" key="6">
    <source>
        <dbReference type="ARBA" id="ARBA00022989"/>
    </source>
</evidence>
<evidence type="ECO:0000256" key="3">
    <source>
        <dbReference type="ARBA" id="ARBA00022692"/>
    </source>
</evidence>
<gene>
    <name evidence="10" type="ORF">ACFOM8_15845</name>
</gene>
<organism evidence="10 11">
    <name type="scientific">Paracoccus angustae</name>
    <dbReference type="NCBI Taxonomy" id="1671480"/>
    <lineage>
        <taxon>Bacteria</taxon>
        <taxon>Pseudomonadati</taxon>
        <taxon>Pseudomonadota</taxon>
        <taxon>Alphaproteobacteria</taxon>
        <taxon>Rhodobacterales</taxon>
        <taxon>Paracoccaceae</taxon>
        <taxon>Paracoccus</taxon>
    </lineage>
</organism>
<feature type="transmembrane region" description="Helical" evidence="8">
    <location>
        <begin position="29"/>
        <end position="54"/>
    </location>
</feature>
<accession>A0ABV7U747</accession>
<keyword evidence="11" id="KW-1185">Reference proteome</keyword>
<evidence type="ECO:0000256" key="1">
    <source>
        <dbReference type="ARBA" id="ARBA00004651"/>
    </source>
</evidence>
<keyword evidence="3 8" id="KW-0812">Transmembrane</keyword>
<keyword evidence="7 8" id="KW-0472">Membrane</keyword>
<protein>
    <submittedName>
        <fullName evidence="10">ABC transporter permease subunit</fullName>
    </submittedName>
</protein>
<dbReference type="InterPro" id="IPR000515">
    <property type="entry name" value="MetI-like"/>
</dbReference>
<feature type="domain" description="ABC transmembrane type-1" evidence="9">
    <location>
        <begin position="20"/>
        <end position="106"/>
    </location>
</feature>
<feature type="transmembrane region" description="Helical" evidence="8">
    <location>
        <begin position="6"/>
        <end position="22"/>
    </location>
</feature>
<evidence type="ECO:0000313" key="10">
    <source>
        <dbReference type="EMBL" id="MFC3630916.1"/>
    </source>
</evidence>
<evidence type="ECO:0000256" key="2">
    <source>
        <dbReference type="ARBA" id="ARBA00022448"/>
    </source>
</evidence>
<evidence type="ECO:0000256" key="5">
    <source>
        <dbReference type="ARBA" id="ARBA00022927"/>
    </source>
</evidence>
<dbReference type="EMBL" id="JBHRXY010000016">
    <property type="protein sequence ID" value="MFC3630916.1"/>
    <property type="molecule type" value="Genomic_DNA"/>
</dbReference>
<dbReference type="PANTHER" id="PTHR43386">
    <property type="entry name" value="OLIGOPEPTIDE TRANSPORT SYSTEM PERMEASE PROTEIN APPC"/>
    <property type="match status" value="1"/>
</dbReference>
<dbReference type="PANTHER" id="PTHR43386:SF1">
    <property type="entry name" value="D,D-DIPEPTIDE TRANSPORT SYSTEM PERMEASE PROTEIN DDPC-RELATED"/>
    <property type="match status" value="1"/>
</dbReference>
<evidence type="ECO:0000259" key="9">
    <source>
        <dbReference type="Pfam" id="PF00528"/>
    </source>
</evidence>
<keyword evidence="6 8" id="KW-1133">Transmembrane helix</keyword>
<evidence type="ECO:0000256" key="7">
    <source>
        <dbReference type="ARBA" id="ARBA00023136"/>
    </source>
</evidence>
<proteinExistence type="predicted"/>
<keyword evidence="4" id="KW-0571">Peptide transport</keyword>
<keyword evidence="5" id="KW-0653">Protein transport</keyword>
<evidence type="ECO:0000256" key="4">
    <source>
        <dbReference type="ARBA" id="ARBA00022856"/>
    </source>
</evidence>
<comment type="caution">
    <text evidence="10">The sequence shown here is derived from an EMBL/GenBank/DDBJ whole genome shotgun (WGS) entry which is preliminary data.</text>
</comment>
<evidence type="ECO:0000313" key="11">
    <source>
        <dbReference type="Proteomes" id="UP001595539"/>
    </source>
</evidence>
<evidence type="ECO:0000256" key="8">
    <source>
        <dbReference type="SAM" id="Phobius"/>
    </source>
</evidence>
<dbReference type="RefSeq" id="WP_377762983.1">
    <property type="nucleotide sequence ID" value="NZ_JBHRXY010000016.1"/>
</dbReference>
<reference evidence="11" key="1">
    <citation type="journal article" date="2019" name="Int. J. Syst. Evol. Microbiol.">
        <title>The Global Catalogue of Microorganisms (GCM) 10K type strain sequencing project: providing services to taxonomists for standard genome sequencing and annotation.</title>
        <authorList>
            <consortium name="The Broad Institute Genomics Platform"/>
            <consortium name="The Broad Institute Genome Sequencing Center for Infectious Disease"/>
            <person name="Wu L."/>
            <person name="Ma J."/>
        </authorList>
    </citation>
    <scope>NUCLEOTIDE SEQUENCE [LARGE SCALE GENOMIC DNA]</scope>
    <source>
        <strain evidence="11">KCTC 42473</strain>
    </source>
</reference>
<dbReference type="InterPro" id="IPR050366">
    <property type="entry name" value="BP-dependent_transpt_permease"/>
</dbReference>
<comment type="subcellular location">
    <subcellularLocation>
        <location evidence="1">Cell membrane</location>
        <topology evidence="1">Multi-pass membrane protein</topology>
    </subcellularLocation>
</comment>